<dbReference type="PROSITE" id="PS50172">
    <property type="entry name" value="BRCT"/>
    <property type="match status" value="3"/>
</dbReference>
<dbReference type="InterPro" id="IPR059215">
    <property type="entry name" value="BRCT2_TopBP1-like"/>
</dbReference>
<feature type="compositionally biased region" description="Polar residues" evidence="2">
    <location>
        <begin position="213"/>
        <end position="222"/>
    </location>
</feature>
<feature type="compositionally biased region" description="Basic residues" evidence="2">
    <location>
        <begin position="643"/>
        <end position="654"/>
    </location>
</feature>
<reference evidence="4" key="1">
    <citation type="submission" date="2015-08" db="EMBL/GenBank/DDBJ databases">
        <authorList>
            <person name="Babu N.S."/>
            <person name="Beckwith C.J."/>
            <person name="Beseler K.G."/>
            <person name="Brison A."/>
            <person name="Carone J.V."/>
            <person name="Caskin T.P."/>
            <person name="Diamond M."/>
            <person name="Durham M.E."/>
            <person name="Foxe J.M."/>
            <person name="Go M."/>
            <person name="Henderson B.A."/>
            <person name="Jones I.B."/>
            <person name="McGettigan J.A."/>
            <person name="Micheletti S.J."/>
            <person name="Nasrallah M.E."/>
            <person name="Ortiz D."/>
            <person name="Piller C.R."/>
            <person name="Privatt S.R."/>
            <person name="Schneider S.L."/>
            <person name="Sharp S."/>
            <person name="Smith T.C."/>
            <person name="Stanton J.D."/>
            <person name="Ullery H.E."/>
            <person name="Wilson R.J."/>
            <person name="Serrano M.G."/>
            <person name="Buck G."/>
            <person name="Lee V."/>
            <person name="Wang Y."/>
            <person name="Carvalho R."/>
            <person name="Voegtly L."/>
            <person name="Shi R."/>
            <person name="Duckworth R."/>
            <person name="Johnson A."/>
            <person name="Loviza R."/>
            <person name="Walstead R."/>
            <person name="Shah Z."/>
            <person name="Kiflezghi M."/>
            <person name="Wade K."/>
            <person name="Ball S.L."/>
            <person name="Bradley K.W."/>
            <person name="Asai D.J."/>
            <person name="Bowman C.A."/>
            <person name="Russell D.A."/>
            <person name="Pope W.H."/>
            <person name="Jacobs-Sera D."/>
            <person name="Hendrix R.W."/>
            <person name="Hatfull G.F."/>
        </authorList>
    </citation>
    <scope>NUCLEOTIDE SEQUENCE</scope>
</reference>
<dbReference type="GO" id="GO:0007095">
    <property type="term" value="P:mitotic G2 DNA damage checkpoint signaling"/>
    <property type="evidence" value="ECO:0007669"/>
    <property type="project" value="TreeGrafter"/>
</dbReference>
<accession>A0A1D2A4P0</accession>
<feature type="region of interest" description="Disordered" evidence="2">
    <location>
        <begin position="183"/>
        <end position="230"/>
    </location>
</feature>
<feature type="compositionally biased region" description="Low complexity" evidence="2">
    <location>
        <begin position="201"/>
        <end position="212"/>
    </location>
</feature>
<keyword evidence="1" id="KW-0677">Repeat</keyword>
<feature type="region of interest" description="Disordered" evidence="2">
    <location>
        <begin position="633"/>
        <end position="706"/>
    </location>
</feature>
<dbReference type="GO" id="GO:0033314">
    <property type="term" value="P:mitotic DNA replication checkpoint signaling"/>
    <property type="evidence" value="ECO:0007669"/>
    <property type="project" value="TreeGrafter"/>
</dbReference>
<evidence type="ECO:0000259" key="3">
    <source>
        <dbReference type="PROSITE" id="PS50172"/>
    </source>
</evidence>
<feature type="domain" description="BRCT" evidence="3">
    <location>
        <begin position="93"/>
        <end position="168"/>
    </location>
</feature>
<dbReference type="PANTHER" id="PTHR13561:SF20">
    <property type="entry name" value="DNA TOPOISOMERASE 2-BINDING PROTEIN 1"/>
    <property type="match status" value="1"/>
</dbReference>
<gene>
    <name evidence="4" type="ORF">g.11680</name>
</gene>
<evidence type="ECO:0000313" key="4">
    <source>
        <dbReference type="EMBL" id="JAT74031.1"/>
    </source>
</evidence>
<feature type="region of interest" description="Disordered" evidence="2">
    <location>
        <begin position="603"/>
        <end position="622"/>
    </location>
</feature>
<feature type="domain" description="BRCT" evidence="3">
    <location>
        <begin position="278"/>
        <end position="329"/>
    </location>
</feature>
<dbReference type="InterPro" id="IPR001357">
    <property type="entry name" value="BRCT_dom"/>
</dbReference>
<proteinExistence type="predicted"/>
<dbReference type="InterPro" id="IPR036420">
    <property type="entry name" value="BRCT_dom_sf"/>
</dbReference>
<dbReference type="GO" id="GO:0006270">
    <property type="term" value="P:DNA replication initiation"/>
    <property type="evidence" value="ECO:0007669"/>
    <property type="project" value="TreeGrafter"/>
</dbReference>
<evidence type="ECO:0000256" key="1">
    <source>
        <dbReference type="ARBA" id="ARBA00022737"/>
    </source>
</evidence>
<dbReference type="PANTHER" id="PTHR13561">
    <property type="entry name" value="DNA REPLICATION REGULATOR DPB11-RELATED"/>
    <property type="match status" value="1"/>
</dbReference>
<feature type="domain" description="BRCT" evidence="3">
    <location>
        <begin position="3"/>
        <end position="95"/>
    </location>
</feature>
<name>A0A1D2A4P0_AUXPR</name>
<dbReference type="Gene3D" id="3.40.50.10190">
    <property type="entry name" value="BRCT domain"/>
    <property type="match status" value="3"/>
</dbReference>
<dbReference type="SUPFAM" id="SSF52113">
    <property type="entry name" value="BRCT domain"/>
    <property type="match status" value="3"/>
</dbReference>
<organism evidence="4">
    <name type="scientific">Auxenochlorella protothecoides</name>
    <name type="common">Green microalga</name>
    <name type="synonym">Chlorella protothecoides</name>
    <dbReference type="NCBI Taxonomy" id="3075"/>
    <lineage>
        <taxon>Eukaryota</taxon>
        <taxon>Viridiplantae</taxon>
        <taxon>Chlorophyta</taxon>
        <taxon>core chlorophytes</taxon>
        <taxon>Trebouxiophyceae</taxon>
        <taxon>Chlorellales</taxon>
        <taxon>Chlorellaceae</taxon>
        <taxon>Auxenochlorella</taxon>
    </lineage>
</organism>
<sequence>MSPSRGLFAGHRVLCTAVTVAERDRLVQHLREEGATLITVFSVESPPDVVVTRSALATGSRLCRLSRPDIPAVTPDWVTACVSAGRLLAHHPHRLPCFSGMTICLSGLGSSEKQDLVQLVEAHNGRHSAALDRRCTHLVTCTTQSDKYRFALTHDIVCVSPAWVQSSVSHGFCPPELDFPCSDENADPNPSASMLEQTRDGSGAAAPTSGSSLLPTSVLQPSSRPPALSDPSAGPMSLCMDACYLWLVGCGPQEQLQALQAIRRVAAKRFAAPHPLLTHVIVGGALSDTDARRVAAVASGNASLQVVCLDWLLDCVKKGCILACRPYHFRAPPGARGGAGAIAMAGMSSGTAEQSASEASKGHAGILVGRYFTLSALCNPEELARARQVIKSQGGKIFHESTVHTVPSREVAYALCPASLTHAQVKALCSASSDFTYGEREAEGYRVARVAGLDECSCAHHSAVGCRHGMPFGMPDPGVWLPSACRRGLETGGGEDGSSCEVLGDPVCWPRDILVTGTLTLPLAALVVASAGGPSCDVVLDGVQPAGRQARAAQQRSSLLPAPTLPLSPAWGGEAQNLHLRLRRACALRHQLFSPAGGWHAQLGSHDARQHTPGPTRGRGGEVQALRGIWSDAGDRRLAGGQHYRRPAAARKRVPPRETRCSPAPARPPEPGGGPAAPGSIAGAVRGRGGESKPGVQEAGRGGRAR</sequence>
<dbReference type="Pfam" id="PF00533">
    <property type="entry name" value="BRCT"/>
    <property type="match status" value="1"/>
</dbReference>
<dbReference type="SMART" id="SM00292">
    <property type="entry name" value="BRCT"/>
    <property type="match status" value="3"/>
</dbReference>
<dbReference type="CDD" id="cd17731">
    <property type="entry name" value="BRCT_TopBP1_rpt2_like"/>
    <property type="match status" value="1"/>
</dbReference>
<dbReference type="AlphaFoldDB" id="A0A1D2A4P0"/>
<dbReference type="EMBL" id="GDKF01004591">
    <property type="protein sequence ID" value="JAT74031.1"/>
    <property type="molecule type" value="Transcribed_RNA"/>
</dbReference>
<evidence type="ECO:0000256" key="2">
    <source>
        <dbReference type="SAM" id="MobiDB-lite"/>
    </source>
</evidence>
<protein>
    <recommendedName>
        <fullName evidence="3">BRCT domain-containing protein</fullName>
    </recommendedName>
</protein>